<dbReference type="Pfam" id="PF11130">
    <property type="entry name" value="TraC_F_IV"/>
    <property type="match status" value="1"/>
</dbReference>
<evidence type="ECO:0000313" key="2">
    <source>
        <dbReference type="EMBL" id="VFR69781.1"/>
    </source>
</evidence>
<dbReference type="InterPro" id="IPR022262">
    <property type="entry name" value="Lipoprot_put"/>
</dbReference>
<dbReference type="PROSITE" id="PS51257">
    <property type="entry name" value="PROKAR_LIPOPROTEIN"/>
    <property type="match status" value="1"/>
</dbReference>
<dbReference type="PANTHER" id="PTHR30121:SF6">
    <property type="entry name" value="SLR6007 PROTEIN"/>
    <property type="match status" value="1"/>
</dbReference>
<dbReference type="InterPro" id="IPR027417">
    <property type="entry name" value="P-loop_NTPase"/>
</dbReference>
<dbReference type="SUPFAM" id="SSF52540">
    <property type="entry name" value="P-loop containing nucleoside triphosphate hydrolases"/>
    <property type="match status" value="1"/>
</dbReference>
<evidence type="ECO:0000313" key="4">
    <source>
        <dbReference type="EMBL" id="VFS22170.1"/>
    </source>
</evidence>
<evidence type="ECO:0000313" key="1">
    <source>
        <dbReference type="EMBL" id="VFR55194.1"/>
    </source>
</evidence>
<dbReference type="InterPro" id="IPR022303">
    <property type="entry name" value="Conjug_Trfer_ATPase"/>
</dbReference>
<dbReference type="InterPro" id="IPR025955">
    <property type="entry name" value="TraC/Conjuga_ATPase"/>
</dbReference>
<dbReference type="EMBL" id="CAADIK010000023">
    <property type="protein sequence ID" value="VFR69781.1"/>
    <property type="molecule type" value="Genomic_DNA"/>
</dbReference>
<accession>A0A484RY16</accession>
<reference evidence="1" key="1">
    <citation type="submission" date="2019-03" db="EMBL/GenBank/DDBJ databases">
        <authorList>
            <person name="Danneels B."/>
        </authorList>
    </citation>
    <scope>NUCLEOTIDE SEQUENCE</scope>
</reference>
<evidence type="ECO:0000313" key="3">
    <source>
        <dbReference type="EMBL" id="VFR98727.1"/>
    </source>
</evidence>
<name>A0A484RY16_9ZZZZ</name>
<dbReference type="EMBL" id="CAADII010000042">
    <property type="protein sequence ID" value="VFR55194.1"/>
    <property type="molecule type" value="Genomic_DNA"/>
</dbReference>
<dbReference type="NCBIfam" id="TIGR03751">
    <property type="entry name" value="conj_TIGR03751"/>
    <property type="match status" value="1"/>
</dbReference>
<dbReference type="Gene3D" id="3.40.50.300">
    <property type="entry name" value="P-loop containing nucleotide triphosphate hydrolases"/>
    <property type="match status" value="2"/>
</dbReference>
<dbReference type="EMBL" id="CAADIZ010000011">
    <property type="protein sequence ID" value="VFS22170.1"/>
    <property type="molecule type" value="Genomic_DNA"/>
</dbReference>
<gene>
    <name evidence="1" type="ORF">BRI6_4619</name>
    <name evidence="2" type="ORF">BRI9_4622</name>
    <name evidence="3" type="ORF">IVO3_4618</name>
    <name evidence="4" type="ORF">RAN7_4550</name>
</gene>
<dbReference type="PANTHER" id="PTHR30121">
    <property type="entry name" value="UNCHARACTERIZED PROTEIN YJGR-RELATED"/>
    <property type="match status" value="1"/>
</dbReference>
<dbReference type="InterPro" id="IPR051162">
    <property type="entry name" value="T4SS_component"/>
</dbReference>
<protein>
    <submittedName>
        <fullName evidence="1">Type IV secretory pathway, VirB4 components</fullName>
    </submittedName>
</protein>
<proteinExistence type="predicted"/>
<organism evidence="1">
    <name type="scientific">plant metagenome</name>
    <dbReference type="NCBI Taxonomy" id="1297885"/>
    <lineage>
        <taxon>unclassified sequences</taxon>
        <taxon>metagenomes</taxon>
        <taxon>organismal metagenomes</taxon>
    </lineage>
</organism>
<dbReference type="EMBL" id="CAADIP010000070">
    <property type="protein sequence ID" value="VFR98727.1"/>
    <property type="molecule type" value="Genomic_DNA"/>
</dbReference>
<dbReference type="AlphaFoldDB" id="A0A484RY16"/>
<dbReference type="NCBIfam" id="TIGR03744">
    <property type="entry name" value="traC_PFL_4706"/>
    <property type="match status" value="1"/>
</dbReference>
<sequence length="1109" mass="123947">MHSNWTKSLLLAAAVAALAGCATSKEELLPHGGRTMQDIWHQHAGDGTGGGGTGQVARRQLLDARQSLRRPLSDADVRAAPAEQARYTRTAANEVRNQFQRLPNPDLLMYVFPHLAGTDPVPVPGYTTIFPLYQRVQYAMPGERTEELMAWSLPWRSATAKRIDAEPDRPNGWQRHVDALREAGIPEPCAAVQGRRPATQANEQALYDTAPSFVELLPWTEYLPASQCMLLEDGVSVAAFFELTPLGTEGREAAWLGQARDSLENALQDSFDELDDNPWVVQLYAQDETSFDQYLKTLHGYVQPRAQGTRFTDFYLRSFAHHLRAVAKPGGLFEDTAVTRLPWRGQSRRVRMVVFRRVTGHAARRGQTPEQALNVVCDRLVGGLANAGIQAHRLGAPMIHDWLLRWFNPRPTLLGPGPDDRARFYRLTAYPDATEPDEIELASGRDFAQRLFFGQPRSDAAQGLWYFDGLPHRVVVTDRLRTPPATGHLTGETRKGDAINTLFDQMPEDTVMCLTLVATPQDVLEAHLNQLAKKAVGETLASEQTLQDVHEARSLIGSSHKLYRGSLMFYLRGQDEAELDSKGLQLANVMLNAGLQPVREEDEVAPLNSYLRWLPCLYNPAQDRKQWYTQLMFVQHAANLAPVWGRSQGTNHPGITLFNRGGGVITFDPLNRLDRQMNAHLFLFGPTGSGKSATLNSLLNQVTAIYRPRLFIVEAGNSFGLYGDFARKLGLTVNRVRLAPGSGVSLAPFADARRLIETPSDVQTLDADALDNEQADTVGEAEADEQRDVLGELEITARLMITGGEEREEARMTRADRSLIRQCILDAAQRCHGEGGEQRTALTRDVRDALRERGHDTTLPETRRTRLLEMADAMDMFCQGSDGEMFDRDGTPWPEADITIVDLATYAREGYNAQLSIAYVSLINAVNNIAERDQFLGRPIINVTDEGHVITKNPLLAPYIVKITKMWRKLGAWFWLATQNIDDLPRAAEPMLNMIEWWICLSMPPDEVEKIARFRELSPAQKALMLSARKEAGKFTEGVMLSKSLEVLFRAVPPSLYLALAQTEPEEKAERFQLMQQFNISELEAAFKIAEQIDRARGITPLPYDDVFA</sequence>